<comment type="subcellular location">
    <subcellularLocation>
        <location evidence="1">Secreted</location>
        <location evidence="1">Extracellular space</location>
        <location evidence="1">Extracellular matrix</location>
    </subcellularLocation>
</comment>
<dbReference type="InterPro" id="IPR013098">
    <property type="entry name" value="Ig_I-set"/>
</dbReference>
<evidence type="ECO:0000256" key="9">
    <source>
        <dbReference type="ARBA" id="ARBA00023319"/>
    </source>
</evidence>
<evidence type="ECO:0000313" key="12">
    <source>
        <dbReference type="Proteomes" id="UP000887577"/>
    </source>
</evidence>
<dbReference type="Pfam" id="PF07474">
    <property type="entry name" value="G2F"/>
    <property type="match status" value="1"/>
</dbReference>
<dbReference type="Pfam" id="PF13927">
    <property type="entry name" value="Ig_3"/>
    <property type="match status" value="1"/>
</dbReference>
<feature type="domain" description="Nidogen G2 beta-barrel" evidence="11">
    <location>
        <begin position="359"/>
        <end position="582"/>
    </location>
</feature>
<evidence type="ECO:0000256" key="3">
    <source>
        <dbReference type="ARBA" id="ARBA00022530"/>
    </source>
</evidence>
<dbReference type="InterPro" id="IPR013783">
    <property type="entry name" value="Ig-like_fold"/>
</dbReference>
<dbReference type="InterPro" id="IPR009017">
    <property type="entry name" value="GFP"/>
</dbReference>
<dbReference type="InterPro" id="IPR003598">
    <property type="entry name" value="Ig_sub2"/>
</dbReference>
<dbReference type="AlphaFoldDB" id="A0A914ZA86"/>
<keyword evidence="7" id="KW-1015">Disulfide bond</keyword>
<keyword evidence="12" id="KW-1185">Reference proteome</keyword>
<sequence length="602" mass="67237">MFWHFLVPFKDTRDIWTECNEKGEPIDGIFKQARGDLPESDQHLDHWENRPNKIVLNGSDENAVVRCLPYKPNRDARTLEGGEVIEVAPQFIEEPADYKARMGDEIRLRCSAIGPPMPQIFFEKDGKIIESTKKSNGETEIRKTINSTADFGEYLCIAINSVGESRTVAKVAPNEAPQNLPMDDAEHQLTIVNCTKNGTAQSDHVIWKIGNELVDHLDDSTHAMNNGSLVLSYFAMEDDLDRVNCFVDGEPGDAFQLSYITINDVVPVVKIKPVKIYSHPTQNVLIDCWLKRGNPLTTRIRWSKDNVNLAADGDKIRVLPNNSLLISNSLHTDRGNYKCRGWNSRGKSWDGVDLFVEDAPNTVNANIGGRLNDKSLTFGEMMLPANFTPEIKSNDIRMTIDNLAGTQTTVTRSIMAVVSMPLAFLGYDSSAGAKPVKQRPGNFERITNYEFESGEKMKVKQKAKGFTDDSMDLDVEFEGEVPAGGDYDTVEFDPMEEELIEDAPGHVTGNGHSAVRFGPNHKVPFRWRDSINFDENIDNDFIPEGETMKVTSHPEVTPDGEVKIATTVGKLGRCPDGFTKIKGRCRGLFFSIRDCPDVTSRL</sequence>
<dbReference type="FunFam" id="2.60.40.10:FF:000032">
    <property type="entry name" value="palladin isoform X1"/>
    <property type="match status" value="1"/>
</dbReference>
<name>A0A914ZA86_9BILA</name>
<dbReference type="InterPro" id="IPR007110">
    <property type="entry name" value="Ig-like_dom"/>
</dbReference>
<dbReference type="SMART" id="SM00409">
    <property type="entry name" value="IG"/>
    <property type="match status" value="2"/>
</dbReference>
<evidence type="ECO:0000256" key="2">
    <source>
        <dbReference type="ARBA" id="ARBA00022525"/>
    </source>
</evidence>
<keyword evidence="6" id="KW-0106">Calcium</keyword>
<evidence type="ECO:0000256" key="5">
    <source>
        <dbReference type="ARBA" id="ARBA00022737"/>
    </source>
</evidence>
<dbReference type="Proteomes" id="UP000887577">
    <property type="component" value="Unplaced"/>
</dbReference>
<keyword evidence="4" id="KW-0732">Signal</keyword>
<dbReference type="Pfam" id="PF07679">
    <property type="entry name" value="I-set"/>
    <property type="match status" value="1"/>
</dbReference>
<evidence type="ECO:0000256" key="8">
    <source>
        <dbReference type="ARBA" id="ARBA00023180"/>
    </source>
</evidence>
<evidence type="ECO:0000256" key="1">
    <source>
        <dbReference type="ARBA" id="ARBA00004498"/>
    </source>
</evidence>
<keyword evidence="5" id="KW-0677">Repeat</keyword>
<feature type="domain" description="Ig-like" evidence="10">
    <location>
        <begin position="89"/>
        <end position="169"/>
    </location>
</feature>
<evidence type="ECO:0000256" key="4">
    <source>
        <dbReference type="ARBA" id="ARBA00022729"/>
    </source>
</evidence>
<dbReference type="WBParaSite" id="PSU_v2.g8700.t1">
    <property type="protein sequence ID" value="PSU_v2.g8700.t1"/>
    <property type="gene ID" value="PSU_v2.g8700"/>
</dbReference>
<dbReference type="PANTHER" id="PTHR44170:SF6">
    <property type="entry name" value="CONTACTIN"/>
    <property type="match status" value="1"/>
</dbReference>
<dbReference type="Gene3D" id="2.60.40.10">
    <property type="entry name" value="Immunoglobulins"/>
    <property type="match status" value="1"/>
</dbReference>
<keyword evidence="2" id="KW-0964">Secreted</keyword>
<dbReference type="Gene3D" id="2.40.155.10">
    <property type="entry name" value="Green fluorescent protein"/>
    <property type="match status" value="1"/>
</dbReference>
<accession>A0A914ZA86</accession>
<keyword evidence="3" id="KW-0272">Extracellular matrix</keyword>
<organism evidence="12 13">
    <name type="scientific">Panagrolaimus superbus</name>
    <dbReference type="NCBI Taxonomy" id="310955"/>
    <lineage>
        <taxon>Eukaryota</taxon>
        <taxon>Metazoa</taxon>
        <taxon>Ecdysozoa</taxon>
        <taxon>Nematoda</taxon>
        <taxon>Chromadorea</taxon>
        <taxon>Rhabditida</taxon>
        <taxon>Tylenchina</taxon>
        <taxon>Panagrolaimomorpha</taxon>
        <taxon>Panagrolaimoidea</taxon>
        <taxon>Panagrolaimidae</taxon>
        <taxon>Panagrolaimus</taxon>
    </lineage>
</organism>
<evidence type="ECO:0000256" key="6">
    <source>
        <dbReference type="ARBA" id="ARBA00022837"/>
    </source>
</evidence>
<protein>
    <submittedName>
        <fullName evidence="13">Immunoglobulin I-set domain protein</fullName>
    </submittedName>
</protein>
<reference evidence="13" key="1">
    <citation type="submission" date="2022-11" db="UniProtKB">
        <authorList>
            <consortium name="WormBaseParasite"/>
        </authorList>
    </citation>
    <scope>IDENTIFICATION</scope>
</reference>
<dbReference type="InterPro" id="IPR006605">
    <property type="entry name" value="G2_nidogen/fibulin_G2F"/>
</dbReference>
<dbReference type="PROSITE" id="PS50835">
    <property type="entry name" value="IG_LIKE"/>
    <property type="match status" value="2"/>
</dbReference>
<evidence type="ECO:0000313" key="13">
    <source>
        <dbReference type="WBParaSite" id="PSU_v2.g8700.t1"/>
    </source>
</evidence>
<feature type="domain" description="Ig-like" evidence="10">
    <location>
        <begin position="267"/>
        <end position="340"/>
    </location>
</feature>
<evidence type="ECO:0000259" key="11">
    <source>
        <dbReference type="PROSITE" id="PS50993"/>
    </source>
</evidence>
<keyword evidence="8" id="KW-0325">Glycoprotein</keyword>
<dbReference type="GO" id="GO:0098609">
    <property type="term" value="P:cell-cell adhesion"/>
    <property type="evidence" value="ECO:0007669"/>
    <property type="project" value="TreeGrafter"/>
</dbReference>
<dbReference type="PROSITE" id="PS50993">
    <property type="entry name" value="NIDOGEN_G2"/>
    <property type="match status" value="1"/>
</dbReference>
<keyword evidence="9" id="KW-0393">Immunoglobulin domain</keyword>
<dbReference type="PANTHER" id="PTHR44170">
    <property type="entry name" value="PROTEIN SIDEKICK"/>
    <property type="match status" value="1"/>
</dbReference>
<dbReference type="InterPro" id="IPR036179">
    <property type="entry name" value="Ig-like_dom_sf"/>
</dbReference>
<dbReference type="SUPFAM" id="SSF48726">
    <property type="entry name" value="Immunoglobulin"/>
    <property type="match status" value="2"/>
</dbReference>
<evidence type="ECO:0000256" key="7">
    <source>
        <dbReference type="ARBA" id="ARBA00023157"/>
    </source>
</evidence>
<dbReference type="SMART" id="SM00682">
    <property type="entry name" value="G2F"/>
    <property type="match status" value="1"/>
</dbReference>
<dbReference type="GO" id="GO:0016020">
    <property type="term" value="C:membrane"/>
    <property type="evidence" value="ECO:0007669"/>
    <property type="project" value="UniProtKB-SubCell"/>
</dbReference>
<proteinExistence type="predicted"/>
<dbReference type="SMART" id="SM00408">
    <property type="entry name" value="IGc2"/>
    <property type="match status" value="2"/>
</dbReference>
<dbReference type="SUPFAM" id="SSF54511">
    <property type="entry name" value="GFP-like"/>
    <property type="match status" value="1"/>
</dbReference>
<evidence type="ECO:0000259" key="10">
    <source>
        <dbReference type="PROSITE" id="PS50835"/>
    </source>
</evidence>
<dbReference type="InterPro" id="IPR003599">
    <property type="entry name" value="Ig_sub"/>
</dbReference>